<gene>
    <name evidence="1" type="ORF">RN001_015308</name>
</gene>
<dbReference type="AlphaFoldDB" id="A0AAN7NZ15"/>
<keyword evidence="2" id="KW-1185">Reference proteome</keyword>
<sequence>MFFGTWNVQGIATKKNEVFKELVRFNLDIIALSETKKKGKGYDIVVIAAYAPTDNASDAEKTDFFNSLTNLLDQVGSRKELYLLGDFNGRVGKPDAGKAVGRYGEDSTNDNGERLISMSEQYDLKIWNGFFQHKEIHKYTETSEKLLANARAF</sequence>
<dbReference type="SUPFAM" id="SSF56219">
    <property type="entry name" value="DNase I-like"/>
    <property type="match status" value="1"/>
</dbReference>
<proteinExistence type="predicted"/>
<dbReference type="InterPro" id="IPR036691">
    <property type="entry name" value="Endo/exonu/phosph_ase_sf"/>
</dbReference>
<organism evidence="1 2">
    <name type="scientific">Aquatica leii</name>
    <dbReference type="NCBI Taxonomy" id="1421715"/>
    <lineage>
        <taxon>Eukaryota</taxon>
        <taxon>Metazoa</taxon>
        <taxon>Ecdysozoa</taxon>
        <taxon>Arthropoda</taxon>
        <taxon>Hexapoda</taxon>
        <taxon>Insecta</taxon>
        <taxon>Pterygota</taxon>
        <taxon>Neoptera</taxon>
        <taxon>Endopterygota</taxon>
        <taxon>Coleoptera</taxon>
        <taxon>Polyphaga</taxon>
        <taxon>Elateriformia</taxon>
        <taxon>Elateroidea</taxon>
        <taxon>Lampyridae</taxon>
        <taxon>Luciolinae</taxon>
        <taxon>Aquatica</taxon>
    </lineage>
</organism>
<dbReference type="EMBL" id="JARPUR010000007">
    <property type="protein sequence ID" value="KAK4873279.1"/>
    <property type="molecule type" value="Genomic_DNA"/>
</dbReference>
<dbReference type="Proteomes" id="UP001353858">
    <property type="component" value="Unassembled WGS sequence"/>
</dbReference>
<comment type="caution">
    <text evidence="1">The sequence shown here is derived from an EMBL/GenBank/DDBJ whole genome shotgun (WGS) entry which is preliminary data.</text>
</comment>
<protein>
    <recommendedName>
        <fullName evidence="3">Craniofacial development protein 2-like</fullName>
    </recommendedName>
</protein>
<evidence type="ECO:0008006" key="3">
    <source>
        <dbReference type="Google" id="ProtNLM"/>
    </source>
</evidence>
<dbReference type="PANTHER" id="PTHR23227:SF67">
    <property type="entry name" value="CRANIOFACIAL DEVELOPMENT PROTEIN 2-LIKE"/>
    <property type="match status" value="1"/>
</dbReference>
<evidence type="ECO:0000313" key="2">
    <source>
        <dbReference type="Proteomes" id="UP001353858"/>
    </source>
</evidence>
<dbReference type="PANTHER" id="PTHR23227">
    <property type="entry name" value="BUCENTAUR RELATED"/>
    <property type="match status" value="1"/>
</dbReference>
<reference evidence="2" key="1">
    <citation type="submission" date="2023-01" db="EMBL/GenBank/DDBJ databases">
        <title>Key to firefly adult light organ development and bioluminescence: homeobox transcription factors regulate luciferase expression and transportation to peroxisome.</title>
        <authorList>
            <person name="Fu X."/>
        </authorList>
    </citation>
    <scope>NUCLEOTIDE SEQUENCE [LARGE SCALE GENOMIC DNA]</scope>
</reference>
<dbReference type="Gene3D" id="3.60.10.10">
    <property type="entry name" value="Endonuclease/exonuclease/phosphatase"/>
    <property type="match status" value="1"/>
</dbReference>
<name>A0AAN7NZ15_9COLE</name>
<evidence type="ECO:0000313" key="1">
    <source>
        <dbReference type="EMBL" id="KAK4873279.1"/>
    </source>
</evidence>
<dbReference type="InterPro" id="IPR027124">
    <property type="entry name" value="Swc5/CFDP1/2"/>
</dbReference>
<accession>A0AAN7NZ15</accession>